<proteinExistence type="predicted"/>
<evidence type="ECO:0000313" key="3">
    <source>
        <dbReference type="Proteomes" id="UP000317942"/>
    </source>
</evidence>
<evidence type="ECO:0000259" key="1">
    <source>
        <dbReference type="Pfam" id="PF18862"/>
    </source>
</evidence>
<dbReference type="InterPro" id="IPR041223">
    <property type="entry name" value="ApeA_NTD"/>
</dbReference>
<dbReference type="Proteomes" id="UP000317942">
    <property type="component" value="Unassembled WGS sequence"/>
</dbReference>
<name>A0A508BI16_9ACTO</name>
<feature type="domain" description="ApeA N-terminal" evidence="1">
    <location>
        <begin position="59"/>
        <end position="293"/>
    </location>
</feature>
<reference evidence="2 3" key="1">
    <citation type="submission" date="2019-06" db="EMBL/GenBank/DDBJ databases">
        <title>Draft genome sequence of Actinomyces oris CCUG 34288T.</title>
        <authorList>
            <person name="Salva-Serra F."/>
            <person name="Cardew S."/>
            <person name="Moore E."/>
        </authorList>
    </citation>
    <scope>NUCLEOTIDE SEQUENCE [LARGE SCALE GENOMIC DNA]</scope>
    <source>
        <strain evidence="2 3">CCUG 34288</strain>
    </source>
</reference>
<comment type="caution">
    <text evidence="2">The sequence shown here is derived from an EMBL/GenBank/DDBJ whole genome shotgun (WGS) entry which is preliminary data.</text>
</comment>
<evidence type="ECO:0000313" key="2">
    <source>
        <dbReference type="EMBL" id="TQD60344.1"/>
    </source>
</evidence>
<dbReference type="EMBL" id="VICC01000006">
    <property type="protein sequence ID" value="TQD60344.1"/>
    <property type="molecule type" value="Genomic_DNA"/>
</dbReference>
<accession>A0A508BI16</accession>
<sequence length="484" mass="55564">MGQSTNDMMAVNLPHEPREYMCTWHLPKAVQDSDEDQLVDVPGTIDLTGRHDPTASFQGILPYVSDSGRASFPQTNNFNCLTGTLSSGIHVALLNGQTSYWFHNGGGAKGAFAVLSTRPFAHDNYRKYQSIELQIDGLETIVDEAPTTIEFTKRTDEHDESYKISIPTQNSLDWKIQEAQMRLGYAGRLRPDRFNFRTSFAPYLRIDIEEPISLADWWLRWIIPLCDILEVINGKPLDIMYLLAFEDKDATGSKRRADQVFRYDIRQDCIKIDEKRFNHTRAIVNLKQDNINLLNLIAKRRELEASRHPLIETYRSNAVSDDQHPRSRFLLLIQALEGLYGYEHKEEYQRRCEQYAEKRELFLERAKPVISQEDFKFLKKNLLRKPTSGLVGALSAIFKTLPKVIQDQIDCSQIVIQTRNILDDKRISSAGALTKVRNSLSHGSSAYDPNDLEEICSLLDKIVRAEIFRMLELPDIVQQRVLEA</sequence>
<dbReference type="RefSeq" id="WP_141406862.1">
    <property type="nucleotide sequence ID" value="NZ_CP066060.1"/>
</dbReference>
<dbReference type="AlphaFoldDB" id="A0A508BI16"/>
<dbReference type="GeneID" id="64212464"/>
<protein>
    <recommendedName>
        <fullName evidence="1">ApeA N-terminal domain-containing protein</fullName>
    </recommendedName>
</protein>
<organism evidence="2 3">
    <name type="scientific">Actinomyces oris</name>
    <dbReference type="NCBI Taxonomy" id="544580"/>
    <lineage>
        <taxon>Bacteria</taxon>
        <taxon>Bacillati</taxon>
        <taxon>Actinomycetota</taxon>
        <taxon>Actinomycetes</taxon>
        <taxon>Actinomycetales</taxon>
        <taxon>Actinomycetaceae</taxon>
        <taxon>Actinomyces</taxon>
    </lineage>
</organism>
<gene>
    <name evidence="2" type="ORF">FK267_07815</name>
</gene>
<dbReference type="Pfam" id="PF18862">
    <property type="entry name" value="ApeA_NTD1"/>
    <property type="match status" value="1"/>
</dbReference>